<dbReference type="EMBL" id="BOSE01000007">
    <property type="protein sequence ID" value="GIP17981.1"/>
    <property type="molecule type" value="Genomic_DNA"/>
</dbReference>
<dbReference type="Proteomes" id="UP000683139">
    <property type="component" value="Unassembled WGS sequence"/>
</dbReference>
<comment type="caution">
    <text evidence="2">The sequence shown here is derived from an EMBL/GenBank/DDBJ whole genome shotgun (WGS) entry which is preliminary data.</text>
</comment>
<evidence type="ECO:0000313" key="3">
    <source>
        <dbReference type="Proteomes" id="UP000683139"/>
    </source>
</evidence>
<feature type="signal peptide" evidence="1">
    <location>
        <begin position="1"/>
        <end position="24"/>
    </location>
</feature>
<feature type="chain" id="PRO_5038100407" description="Lipoprotein" evidence="1">
    <location>
        <begin position="25"/>
        <end position="116"/>
    </location>
</feature>
<dbReference type="PROSITE" id="PS51257">
    <property type="entry name" value="PROKAR_LIPOPROTEIN"/>
    <property type="match status" value="1"/>
</dbReference>
<proteinExistence type="predicted"/>
<protein>
    <recommendedName>
        <fullName evidence="4">Lipoprotein</fullName>
    </recommendedName>
</protein>
<dbReference type="AlphaFoldDB" id="A0A919YVF8"/>
<keyword evidence="1" id="KW-0732">Signal</keyword>
<name>A0A919YVF8_9BACL</name>
<evidence type="ECO:0008006" key="4">
    <source>
        <dbReference type="Google" id="ProtNLM"/>
    </source>
</evidence>
<evidence type="ECO:0000313" key="2">
    <source>
        <dbReference type="EMBL" id="GIP17981.1"/>
    </source>
</evidence>
<gene>
    <name evidence="2" type="ORF">J40TS1_36230</name>
</gene>
<evidence type="ECO:0000256" key="1">
    <source>
        <dbReference type="SAM" id="SignalP"/>
    </source>
</evidence>
<dbReference type="RefSeq" id="WP_213517864.1">
    <property type="nucleotide sequence ID" value="NZ_BOSE01000007.1"/>
</dbReference>
<keyword evidence="3" id="KW-1185">Reference proteome</keyword>
<accession>A0A919YVF8</accession>
<organism evidence="2 3">
    <name type="scientific">Paenibacillus montaniterrae</name>
    <dbReference type="NCBI Taxonomy" id="429341"/>
    <lineage>
        <taxon>Bacteria</taxon>
        <taxon>Bacillati</taxon>
        <taxon>Bacillota</taxon>
        <taxon>Bacilli</taxon>
        <taxon>Bacillales</taxon>
        <taxon>Paenibacillaceae</taxon>
        <taxon>Paenibacillus</taxon>
    </lineage>
</organism>
<reference evidence="2" key="1">
    <citation type="submission" date="2021-03" db="EMBL/GenBank/DDBJ databases">
        <title>Antimicrobial resistance genes in bacteria isolated from Japanese honey, and their potential for conferring macrolide and lincosamide resistance in the American foulbrood pathogen Paenibacillus larvae.</title>
        <authorList>
            <person name="Okamoto M."/>
            <person name="Kumagai M."/>
            <person name="Kanamori H."/>
            <person name="Takamatsu D."/>
        </authorList>
    </citation>
    <scope>NUCLEOTIDE SEQUENCE</scope>
    <source>
        <strain evidence="2">J40TS1</strain>
    </source>
</reference>
<sequence length="116" mass="12794">MKMSYVVFCSVFLLTVLLAGCSDAGESRLNEYAIAKRVAFESLSPDERKSILPWKGETVMFLPNSKVPGYVKADGLSSEASIYKVQFFTSKDEFVGPIGVFVDVLSESVVGRQIRN</sequence>